<dbReference type="InterPro" id="IPR046805">
    <property type="entry name" value="Tra1_ring"/>
</dbReference>
<protein>
    <submittedName>
        <fullName evidence="2">Transformation/transcription domain-associated protein-like</fullName>
    </submittedName>
</protein>
<dbReference type="GeneID" id="104944569"/>
<sequence>VFHSLLKAHTMEARAIVRQAMAILTPAVPARMEDGHQMLTHWTRKIIVEEGHTVPQLVHILHLIVQHFRVYYPVRHHLVQHMISAMQRLGFTPSVTIEQRKLAVDLAEVVIKWELQRIKDQLPDSDAEAVAGGEGTSGGAVKRALSLEASSSSAVTAPGGGGGGVGGGAGAAAAAAAGPDAKRFRTATGAPSAVSLFRKRV</sequence>
<dbReference type="AlphaFoldDB" id="A0A6I9N2A3"/>
<dbReference type="Proteomes" id="UP000504611">
    <property type="component" value="Unplaced"/>
</dbReference>
<evidence type="ECO:0000313" key="1">
    <source>
        <dbReference type="Proteomes" id="UP000504611"/>
    </source>
</evidence>
<dbReference type="KEGG" id="ncc:104944569"/>
<dbReference type="Pfam" id="PF20206">
    <property type="entry name" value="Tra1_ring"/>
    <property type="match status" value="1"/>
</dbReference>
<feature type="non-terminal residue" evidence="2">
    <location>
        <position position="1"/>
    </location>
</feature>
<keyword evidence="1" id="KW-1185">Reference proteome</keyword>
<dbReference type="OrthoDB" id="5570127at2759"/>
<organism evidence="1 2">
    <name type="scientific">Notothenia coriiceps</name>
    <name type="common">black rockcod</name>
    <dbReference type="NCBI Taxonomy" id="8208"/>
    <lineage>
        <taxon>Eukaryota</taxon>
        <taxon>Metazoa</taxon>
        <taxon>Chordata</taxon>
        <taxon>Craniata</taxon>
        <taxon>Vertebrata</taxon>
        <taxon>Euteleostomi</taxon>
        <taxon>Actinopterygii</taxon>
        <taxon>Neopterygii</taxon>
        <taxon>Teleostei</taxon>
        <taxon>Neoteleostei</taxon>
        <taxon>Acanthomorphata</taxon>
        <taxon>Eupercaria</taxon>
        <taxon>Perciformes</taxon>
        <taxon>Notothenioidei</taxon>
        <taxon>Nototheniidae</taxon>
        <taxon>Notothenia</taxon>
    </lineage>
</organism>
<evidence type="ECO:0000313" key="2">
    <source>
        <dbReference type="RefSeq" id="XP_010768421.1"/>
    </source>
</evidence>
<dbReference type="RefSeq" id="XP_010768421.1">
    <property type="nucleotide sequence ID" value="XM_010770119.1"/>
</dbReference>
<proteinExistence type="predicted"/>
<gene>
    <name evidence="2" type="primary">LOC104944569</name>
</gene>
<reference evidence="2" key="1">
    <citation type="submission" date="2025-08" db="UniProtKB">
        <authorList>
            <consortium name="RefSeq"/>
        </authorList>
    </citation>
    <scope>IDENTIFICATION</scope>
    <source>
        <tissue evidence="2">Muscle</tissue>
    </source>
</reference>
<accession>A0A6I9N2A3</accession>
<name>A0A6I9N2A3_9TELE</name>